<dbReference type="HOGENOM" id="CLU_045651_0_0_9"/>
<dbReference type="Pfam" id="PF12913">
    <property type="entry name" value="SH3_6"/>
    <property type="match status" value="1"/>
</dbReference>
<evidence type="ECO:0000256" key="2">
    <source>
        <dbReference type="ARBA" id="ARBA00022670"/>
    </source>
</evidence>
<accession>M1ZI22</accession>
<keyword evidence="4" id="KW-0788">Thiol protease</keyword>
<gene>
    <name evidence="7" type="ORF">CUESP1_2444</name>
</gene>
<evidence type="ECO:0000259" key="6">
    <source>
        <dbReference type="Pfam" id="PF12913"/>
    </source>
</evidence>
<evidence type="ECO:0000256" key="3">
    <source>
        <dbReference type="ARBA" id="ARBA00022801"/>
    </source>
</evidence>
<organism evidence="7 8">
    <name type="scientific">[Clostridium] ultunense Esp</name>
    <dbReference type="NCBI Taxonomy" id="1288971"/>
    <lineage>
        <taxon>Bacteria</taxon>
        <taxon>Bacillati</taxon>
        <taxon>Bacillota</taxon>
        <taxon>Tissierellia</taxon>
        <taxon>Tissierellales</taxon>
        <taxon>Tepidimicrobiaceae</taxon>
        <taxon>Schnuerera</taxon>
    </lineage>
</organism>
<dbReference type="Pfam" id="PF00877">
    <property type="entry name" value="NLPC_P60"/>
    <property type="match status" value="1"/>
</dbReference>
<evidence type="ECO:0000313" key="8">
    <source>
        <dbReference type="Proteomes" id="UP000245423"/>
    </source>
</evidence>
<dbReference type="GO" id="GO:0008234">
    <property type="term" value="F:cysteine-type peptidase activity"/>
    <property type="evidence" value="ECO:0007669"/>
    <property type="project" value="UniProtKB-KW"/>
</dbReference>
<feature type="domain" description="NlpC/P60" evidence="5">
    <location>
        <begin position="309"/>
        <end position="379"/>
    </location>
</feature>
<dbReference type="Gene3D" id="3.90.1720.10">
    <property type="entry name" value="endopeptidase domain like (from Nostoc punctiforme)"/>
    <property type="match status" value="1"/>
</dbReference>
<keyword evidence="2" id="KW-0645">Protease</keyword>
<name>M1ZI22_9FIRM</name>
<protein>
    <submittedName>
        <fullName evidence="7">Putative NLP/P60 protein</fullName>
    </submittedName>
</protein>
<dbReference type="GO" id="GO:0006508">
    <property type="term" value="P:proteolysis"/>
    <property type="evidence" value="ECO:0007669"/>
    <property type="project" value="UniProtKB-KW"/>
</dbReference>
<proteinExistence type="inferred from homology"/>
<reference evidence="7 8" key="1">
    <citation type="submission" date="2016-11" db="EMBL/GenBank/DDBJ databases">
        <authorList>
            <person name="Manzoor S."/>
        </authorList>
    </citation>
    <scope>NUCLEOTIDE SEQUENCE [LARGE SCALE GENOMIC DNA]</scope>
    <source>
        <strain evidence="7">Clostridium ultunense strain Esp</strain>
    </source>
</reference>
<dbReference type="InterPro" id="IPR000064">
    <property type="entry name" value="NLP_P60_dom"/>
</dbReference>
<evidence type="ECO:0000256" key="1">
    <source>
        <dbReference type="ARBA" id="ARBA00007074"/>
    </source>
</evidence>
<keyword evidence="3" id="KW-0378">Hydrolase</keyword>
<dbReference type="InterPro" id="IPR039439">
    <property type="entry name" value="SH3b1_dom"/>
</dbReference>
<dbReference type="InterPro" id="IPR027017">
    <property type="entry name" value="P60_peptidase_YkfC"/>
</dbReference>
<evidence type="ECO:0000313" key="7">
    <source>
        <dbReference type="EMBL" id="SHD77790.1"/>
    </source>
</evidence>
<keyword evidence="8" id="KW-1185">Reference proteome</keyword>
<dbReference type="OrthoDB" id="9808890at2"/>
<evidence type="ECO:0000259" key="5">
    <source>
        <dbReference type="Pfam" id="PF00877"/>
    </source>
</evidence>
<dbReference type="Proteomes" id="UP000245423">
    <property type="component" value="Chromosome 1"/>
</dbReference>
<dbReference type="PIRSF" id="PIRSF019015">
    <property type="entry name" value="P60_peptidase_YkfC"/>
    <property type="match status" value="1"/>
</dbReference>
<dbReference type="InterPro" id="IPR038765">
    <property type="entry name" value="Papain-like_cys_pep_sf"/>
</dbReference>
<evidence type="ECO:0000256" key="4">
    <source>
        <dbReference type="ARBA" id="ARBA00022807"/>
    </source>
</evidence>
<feature type="domain" description="SH3b1" evidence="6">
    <location>
        <begin position="163"/>
        <end position="210"/>
    </location>
</feature>
<dbReference type="RefSeq" id="WP_005588994.1">
    <property type="nucleotide sequence ID" value="NZ_LT669839.1"/>
</dbReference>
<sequence length="435" mass="51096">MKEKNKIIVIILLLVVTVLLFRLEKNINRGKEVIQIDEEPILYTIKDPEFWIDKIEDKGLLLMNSMEIEQFNRKIFSQFDFLMDLENHVDSIKGEELKDLIKNISKPSKEIRYDREGNIMDADYFNRLIYNSNLESLPASIPIKYGVTTKRTMIRTFPTLEPSYREKDDTHFDRFMETAIYLWEPLVIYSESADGEWYFGRMYNYLGWIPKKDMAIGQKEEIFHYINLESFLIVIDKQIYVDDILLDMGVRIPIIKEGRDSHIVALPARNQEGQLEIMEKEIYILDKFNKGYLPYTKENIIRQGFKFYGEEYGWGGKDNKRDCSALIMDIHRTFGLKLPRNSIEQGVETIGKIHSKENIPPASLLYMPGHTMLYLGEHEGLGYILHQFSGYYEEGEEGLNYIEMMRTDVTPITIKTSNGKTYMEMISICKEFIMD</sequence>
<dbReference type="AlphaFoldDB" id="M1ZI22"/>
<dbReference type="SUPFAM" id="SSF54001">
    <property type="entry name" value="Cysteine proteinases"/>
    <property type="match status" value="1"/>
</dbReference>
<dbReference type="EMBL" id="LT669839">
    <property type="protein sequence ID" value="SHD77790.1"/>
    <property type="molecule type" value="Genomic_DNA"/>
</dbReference>
<comment type="similarity">
    <text evidence="1">Belongs to the peptidase C40 family.</text>
</comment>